<evidence type="ECO:0000313" key="2">
    <source>
        <dbReference type="Proteomes" id="UP000036958"/>
    </source>
</evidence>
<keyword evidence="2" id="KW-1185">Reference proteome</keyword>
<sequence>MSSLNTKKIRQNADLANAVSKCPFGEPVADCPFIPYYEMKNEREQVTQIEIIPQKKLEELREFHRACLRELMKTRKANFL</sequence>
<proteinExistence type="predicted"/>
<accession>A0A0L8V5B6</accession>
<name>A0A0L8V5B6_9BACT</name>
<dbReference type="STRING" id="1409788.NC99_35700"/>
<dbReference type="EMBL" id="LGIA01000181">
    <property type="protein sequence ID" value="KOH43650.1"/>
    <property type="molecule type" value="Genomic_DNA"/>
</dbReference>
<comment type="caution">
    <text evidence="1">The sequence shown here is derived from an EMBL/GenBank/DDBJ whole genome shotgun (WGS) entry which is preliminary data.</text>
</comment>
<gene>
    <name evidence="1" type="ORF">NC99_35700</name>
</gene>
<reference evidence="2" key="1">
    <citation type="submission" date="2015-07" db="EMBL/GenBank/DDBJ databases">
        <title>Genome sequencing of Sunxiuqinia dokdonensis strain SK.</title>
        <authorList>
            <person name="Ahn S."/>
            <person name="Kim B.-C."/>
        </authorList>
    </citation>
    <scope>NUCLEOTIDE SEQUENCE [LARGE SCALE GENOMIC DNA]</scope>
    <source>
        <strain evidence="2">SK</strain>
    </source>
</reference>
<dbReference type="Proteomes" id="UP000036958">
    <property type="component" value="Unassembled WGS sequence"/>
</dbReference>
<evidence type="ECO:0000313" key="1">
    <source>
        <dbReference type="EMBL" id="KOH43650.1"/>
    </source>
</evidence>
<dbReference type="AlphaFoldDB" id="A0A0L8V5B6"/>
<dbReference type="RefSeq" id="WP_053186138.1">
    <property type="nucleotide sequence ID" value="NZ_LGIA01000181.1"/>
</dbReference>
<organism evidence="1 2">
    <name type="scientific">Sunxiuqinia dokdonensis</name>
    <dbReference type="NCBI Taxonomy" id="1409788"/>
    <lineage>
        <taxon>Bacteria</taxon>
        <taxon>Pseudomonadati</taxon>
        <taxon>Bacteroidota</taxon>
        <taxon>Bacteroidia</taxon>
        <taxon>Marinilabiliales</taxon>
        <taxon>Prolixibacteraceae</taxon>
        <taxon>Sunxiuqinia</taxon>
    </lineage>
</organism>
<dbReference type="OrthoDB" id="1123355at2"/>
<protein>
    <submittedName>
        <fullName evidence="1">Uncharacterized protein</fullName>
    </submittedName>
</protein>